<name>A0ABT8KI05_9MICO</name>
<evidence type="ECO:0000313" key="3">
    <source>
        <dbReference type="Proteomes" id="UP001174208"/>
    </source>
</evidence>
<protein>
    <recommendedName>
        <fullName evidence="4">Ribosome-associated protein</fullName>
    </recommendedName>
</protein>
<evidence type="ECO:0000256" key="1">
    <source>
        <dbReference type="SAM" id="MobiDB-lite"/>
    </source>
</evidence>
<gene>
    <name evidence="2" type="ORF">P5G50_18340</name>
</gene>
<evidence type="ECO:0000313" key="2">
    <source>
        <dbReference type="EMBL" id="MDN4616411.1"/>
    </source>
</evidence>
<dbReference type="Proteomes" id="UP001174208">
    <property type="component" value="Unassembled WGS sequence"/>
</dbReference>
<evidence type="ECO:0008006" key="4">
    <source>
        <dbReference type="Google" id="ProtNLM"/>
    </source>
</evidence>
<feature type="region of interest" description="Disordered" evidence="1">
    <location>
        <begin position="85"/>
        <end position="110"/>
    </location>
</feature>
<accession>A0ABT8KI05</accession>
<dbReference type="EMBL" id="JAROCF010000002">
    <property type="protein sequence ID" value="MDN4616411.1"/>
    <property type="molecule type" value="Genomic_DNA"/>
</dbReference>
<organism evidence="2 3">
    <name type="scientific">Leifsonia williamsii</name>
    <dbReference type="NCBI Taxonomy" id="3035919"/>
    <lineage>
        <taxon>Bacteria</taxon>
        <taxon>Bacillati</taxon>
        <taxon>Actinomycetota</taxon>
        <taxon>Actinomycetes</taxon>
        <taxon>Micrococcales</taxon>
        <taxon>Microbacteriaceae</taxon>
        <taxon>Leifsonia</taxon>
    </lineage>
</organism>
<reference evidence="2" key="1">
    <citation type="submission" date="2023-06" db="EMBL/GenBank/DDBJ databases">
        <title>MT1 and MT2 Draft Genomes of Novel Species.</title>
        <authorList>
            <person name="Venkateswaran K."/>
        </authorList>
    </citation>
    <scope>NUCLEOTIDE SEQUENCE</scope>
    <source>
        <strain evidence="2">F6_8S_P_1B</strain>
    </source>
</reference>
<feature type="compositionally biased region" description="Basic residues" evidence="1">
    <location>
        <begin position="93"/>
        <end position="110"/>
    </location>
</feature>
<comment type="caution">
    <text evidence="2">The sequence shown here is derived from an EMBL/GenBank/DDBJ whole genome shotgun (WGS) entry which is preliminary data.</text>
</comment>
<keyword evidence="3" id="KW-1185">Reference proteome</keyword>
<sequence length="110" mass="11976">MAKGIKVKINQAAWGNQVMAGPEMQSFLRNIGGRVASKLPGGSVEVTTSRTVRGGGRRARAVVATSIPMEQETKTGEALSALQSTIASAHEPKRTRAYKVRERKRQERRS</sequence>
<dbReference type="RefSeq" id="WP_301209590.1">
    <property type="nucleotide sequence ID" value="NZ_JAROCF010000002.1"/>
</dbReference>
<proteinExistence type="predicted"/>